<gene>
    <name evidence="2" type="ORF">DERP_010868</name>
</gene>
<protein>
    <submittedName>
        <fullName evidence="2">Uncharacterized protein</fullName>
    </submittedName>
</protein>
<reference evidence="2 3" key="1">
    <citation type="journal article" date="2018" name="J. Allergy Clin. Immunol.">
        <title>High-quality assembly of Dermatophagoides pteronyssinus genome and transcriptome reveals a wide range of novel allergens.</title>
        <authorList>
            <person name="Liu X.Y."/>
            <person name="Yang K.Y."/>
            <person name="Wang M.Q."/>
            <person name="Kwok J.S."/>
            <person name="Zeng X."/>
            <person name="Yang Z."/>
            <person name="Xiao X.J."/>
            <person name="Lau C.P."/>
            <person name="Li Y."/>
            <person name="Huang Z.M."/>
            <person name="Ba J.G."/>
            <person name="Yim A.K."/>
            <person name="Ouyang C.Y."/>
            <person name="Ngai S.M."/>
            <person name="Chan T.F."/>
            <person name="Leung E.L."/>
            <person name="Liu L."/>
            <person name="Liu Z.G."/>
            <person name="Tsui S.K."/>
        </authorList>
    </citation>
    <scope>NUCLEOTIDE SEQUENCE [LARGE SCALE GENOMIC DNA]</scope>
    <source>
        <strain evidence="2">Derp</strain>
    </source>
</reference>
<keyword evidence="1" id="KW-0812">Transmembrane</keyword>
<keyword evidence="3" id="KW-1185">Reference proteome</keyword>
<keyword evidence="1" id="KW-1133">Transmembrane helix</keyword>
<feature type="transmembrane region" description="Helical" evidence="1">
    <location>
        <begin position="55"/>
        <end position="84"/>
    </location>
</feature>
<dbReference type="Proteomes" id="UP000887458">
    <property type="component" value="Unassembled WGS sequence"/>
</dbReference>
<keyword evidence="1" id="KW-0472">Membrane</keyword>
<evidence type="ECO:0000313" key="2">
    <source>
        <dbReference type="EMBL" id="KAH9426301.1"/>
    </source>
</evidence>
<evidence type="ECO:0000256" key="1">
    <source>
        <dbReference type="SAM" id="Phobius"/>
    </source>
</evidence>
<name>A0ABQ8JUM8_DERPT</name>
<evidence type="ECO:0000313" key="3">
    <source>
        <dbReference type="Proteomes" id="UP000887458"/>
    </source>
</evidence>
<comment type="caution">
    <text evidence="2">The sequence shown here is derived from an EMBL/GenBank/DDBJ whole genome shotgun (WGS) entry which is preliminary data.</text>
</comment>
<reference evidence="2 3" key="2">
    <citation type="journal article" date="2022" name="Mol. Biol. Evol.">
        <title>Comparative Genomics Reveals Insights into the Divergent Evolution of Astigmatic Mites and Household Pest Adaptations.</title>
        <authorList>
            <person name="Xiong Q."/>
            <person name="Wan A.T."/>
            <person name="Liu X."/>
            <person name="Fung C.S."/>
            <person name="Xiao X."/>
            <person name="Malainual N."/>
            <person name="Hou J."/>
            <person name="Wang L."/>
            <person name="Wang M."/>
            <person name="Yang K.Y."/>
            <person name="Cui Y."/>
            <person name="Leung E.L."/>
            <person name="Nong W."/>
            <person name="Shin S.K."/>
            <person name="Au S.W."/>
            <person name="Jeong K.Y."/>
            <person name="Chew F.T."/>
            <person name="Hui J.H."/>
            <person name="Leung T.F."/>
            <person name="Tungtrongchitr A."/>
            <person name="Zhong N."/>
            <person name="Liu Z."/>
            <person name="Tsui S.K."/>
        </authorList>
    </citation>
    <scope>NUCLEOTIDE SEQUENCE [LARGE SCALE GENOMIC DNA]</scope>
    <source>
        <strain evidence="2">Derp</strain>
    </source>
</reference>
<accession>A0ABQ8JUM8</accession>
<organism evidence="2 3">
    <name type="scientific">Dermatophagoides pteronyssinus</name>
    <name type="common">European house dust mite</name>
    <dbReference type="NCBI Taxonomy" id="6956"/>
    <lineage>
        <taxon>Eukaryota</taxon>
        <taxon>Metazoa</taxon>
        <taxon>Ecdysozoa</taxon>
        <taxon>Arthropoda</taxon>
        <taxon>Chelicerata</taxon>
        <taxon>Arachnida</taxon>
        <taxon>Acari</taxon>
        <taxon>Acariformes</taxon>
        <taxon>Sarcoptiformes</taxon>
        <taxon>Astigmata</taxon>
        <taxon>Psoroptidia</taxon>
        <taxon>Analgoidea</taxon>
        <taxon>Pyroglyphidae</taxon>
        <taxon>Dermatophagoidinae</taxon>
        <taxon>Dermatophagoides</taxon>
    </lineage>
</organism>
<sequence length="100" mass="11795">MKQNNLLAMIIEDSSTMDSIDSIGDDSIDDDSMDDLDDEKIIPERWSQIINWKYLLSHCLLIIMIILVTIIFFTIYTVIVFHYIRLKKIDYHVIIPLNDF</sequence>
<dbReference type="EMBL" id="NJHN03000011">
    <property type="protein sequence ID" value="KAH9426301.1"/>
    <property type="molecule type" value="Genomic_DNA"/>
</dbReference>
<proteinExistence type="predicted"/>